<organism evidence="9 10">
    <name type="scientific">Pandoraea horticolens</name>
    <dbReference type="NCBI Taxonomy" id="2508298"/>
    <lineage>
        <taxon>Bacteria</taxon>
        <taxon>Pseudomonadati</taxon>
        <taxon>Pseudomonadota</taxon>
        <taxon>Betaproteobacteria</taxon>
        <taxon>Burkholderiales</taxon>
        <taxon>Burkholderiaceae</taxon>
        <taxon>Pandoraea</taxon>
    </lineage>
</organism>
<keyword evidence="5" id="KW-0418">Kinase</keyword>
<dbReference type="RefSeq" id="WP_174995428.1">
    <property type="nucleotide sequence ID" value="NZ_CABPSM010000001.1"/>
</dbReference>
<keyword evidence="6" id="KW-0902">Two-component regulatory system</keyword>
<evidence type="ECO:0000313" key="10">
    <source>
        <dbReference type="Proteomes" id="UP000343317"/>
    </source>
</evidence>
<feature type="domain" description="Histidine kinase" evidence="8">
    <location>
        <begin position="529"/>
        <end position="725"/>
    </location>
</feature>
<dbReference type="AlphaFoldDB" id="A0A5E4R7Q6"/>
<dbReference type="GO" id="GO:0000160">
    <property type="term" value="P:phosphorelay signal transduction system"/>
    <property type="evidence" value="ECO:0007669"/>
    <property type="project" value="UniProtKB-KW"/>
</dbReference>
<evidence type="ECO:0000256" key="6">
    <source>
        <dbReference type="ARBA" id="ARBA00023012"/>
    </source>
</evidence>
<dbReference type="EC" id="2.7.13.3" evidence="2"/>
<sequence length="727" mass="80465">MATAGKPQRKRWLQRLQSWDFTLITVALLTLLILCLVGAVVDISISANRKERLVQESELKGQLAQFLLSTREPDGSSLLENPTEFSAVSRPLSIVTLRRSFFSYMLQRGNAKVFKAGDINFEPPRACQVEYPGSRKDGPLSGNLRVCFAAVPGDQTGRYVYFSLRYPSSKIERHRPGRPLADVNRVVFTFGGQPEGRLTLAYQVPPLARSRYPSQLARFEQVHELSGFALGEGGVPSRLVSGQAIETQLEEDGSAPQHFVTVVGRIDAAFLQPSGSDDTWPSETLKKITIGLKVYDKTSPDLQPEVLFDVPPGKAGTPLVSLTQAYLAAVPSRASLHVSSTGAGGARHSIWRSDDAGISQSTTRLGGWWQDIADRWSEFVLSKGILQREPVSATQSVRIVGLMNASATLTATPFTLPDLATRAFTWISGAVALIVALALYWGHNVLKLRRLRAMAYAMAAQPTWDGDLKQFAARNEIGTLARVFHLLLKRSRSRDANLVKRLRKQETRRAEKLRLTEAHVQNRKAILDAIGHEIRAPLQSLVNTTKDQPPVQQKLSRIRRAVEALHEATGVEDGLRSGEIAMAPHDLVDWLQRFAHNLNQDNRGVEYVGPRHEVVVQMDSIQLEQILDNLLDNAQRYREPGTNIELRLSESGDLIELAVFNRGVPIPETDIERIFDLGVSDSDAPSNSGLGLFASRIYALAMDVTLRARNEEDGVSLVLQFPRSSQD</sequence>
<proteinExistence type="predicted"/>
<evidence type="ECO:0000256" key="7">
    <source>
        <dbReference type="SAM" id="Phobius"/>
    </source>
</evidence>
<feature type="transmembrane region" description="Helical" evidence="7">
    <location>
        <begin position="21"/>
        <end position="41"/>
    </location>
</feature>
<gene>
    <name evidence="9" type="primary">kdpD</name>
    <name evidence="9" type="ORF">PHO31112_00011</name>
</gene>
<dbReference type="PANTHER" id="PTHR44936:SF9">
    <property type="entry name" value="SENSOR PROTEIN CREC"/>
    <property type="match status" value="1"/>
</dbReference>
<evidence type="ECO:0000256" key="3">
    <source>
        <dbReference type="ARBA" id="ARBA00022553"/>
    </source>
</evidence>
<accession>A0A5E4R7Q6</accession>
<dbReference type="GO" id="GO:0004673">
    <property type="term" value="F:protein histidine kinase activity"/>
    <property type="evidence" value="ECO:0007669"/>
    <property type="project" value="UniProtKB-EC"/>
</dbReference>
<comment type="catalytic activity">
    <reaction evidence="1">
        <text>ATP + protein L-histidine = ADP + protein N-phospho-L-histidine.</text>
        <dbReference type="EC" id="2.7.13.3"/>
    </reaction>
</comment>
<dbReference type="InterPro" id="IPR050980">
    <property type="entry name" value="2C_sensor_his_kinase"/>
</dbReference>
<dbReference type="PROSITE" id="PS50109">
    <property type="entry name" value="HIS_KIN"/>
    <property type="match status" value="1"/>
</dbReference>
<dbReference type="SMART" id="SM00387">
    <property type="entry name" value="HATPase_c"/>
    <property type="match status" value="1"/>
</dbReference>
<dbReference type="SUPFAM" id="SSF55874">
    <property type="entry name" value="ATPase domain of HSP90 chaperone/DNA topoisomerase II/histidine kinase"/>
    <property type="match status" value="1"/>
</dbReference>
<evidence type="ECO:0000256" key="1">
    <source>
        <dbReference type="ARBA" id="ARBA00000085"/>
    </source>
</evidence>
<dbReference type="EMBL" id="CABPSM010000001">
    <property type="protein sequence ID" value="VVD59157.1"/>
    <property type="molecule type" value="Genomic_DNA"/>
</dbReference>
<keyword evidence="7" id="KW-0472">Membrane</keyword>
<evidence type="ECO:0000256" key="4">
    <source>
        <dbReference type="ARBA" id="ARBA00022679"/>
    </source>
</evidence>
<name>A0A5E4R7Q6_9BURK</name>
<keyword evidence="7" id="KW-0812">Transmembrane</keyword>
<keyword evidence="4 9" id="KW-0808">Transferase</keyword>
<evidence type="ECO:0000259" key="8">
    <source>
        <dbReference type="PROSITE" id="PS50109"/>
    </source>
</evidence>
<evidence type="ECO:0000256" key="5">
    <source>
        <dbReference type="ARBA" id="ARBA00022777"/>
    </source>
</evidence>
<dbReference type="Pfam" id="PF02518">
    <property type="entry name" value="HATPase_c"/>
    <property type="match status" value="1"/>
</dbReference>
<dbReference type="InterPro" id="IPR003594">
    <property type="entry name" value="HATPase_dom"/>
</dbReference>
<dbReference type="Proteomes" id="UP000343317">
    <property type="component" value="Unassembled WGS sequence"/>
</dbReference>
<keyword evidence="3" id="KW-0597">Phosphoprotein</keyword>
<dbReference type="InterPro" id="IPR005467">
    <property type="entry name" value="His_kinase_dom"/>
</dbReference>
<dbReference type="InterPro" id="IPR036890">
    <property type="entry name" value="HATPase_C_sf"/>
</dbReference>
<reference evidence="9 10" key="1">
    <citation type="submission" date="2019-08" db="EMBL/GenBank/DDBJ databases">
        <authorList>
            <person name="Peeters C."/>
        </authorList>
    </citation>
    <scope>NUCLEOTIDE SEQUENCE [LARGE SCALE GENOMIC DNA]</scope>
    <source>
        <strain evidence="9 10">LMG 31112</strain>
    </source>
</reference>
<dbReference type="PANTHER" id="PTHR44936">
    <property type="entry name" value="SENSOR PROTEIN CREC"/>
    <property type="match status" value="1"/>
</dbReference>
<feature type="transmembrane region" description="Helical" evidence="7">
    <location>
        <begin position="423"/>
        <end position="442"/>
    </location>
</feature>
<keyword evidence="10" id="KW-1185">Reference proteome</keyword>
<dbReference type="Gene3D" id="3.30.565.10">
    <property type="entry name" value="Histidine kinase-like ATPase, C-terminal domain"/>
    <property type="match status" value="1"/>
</dbReference>
<evidence type="ECO:0000256" key="2">
    <source>
        <dbReference type="ARBA" id="ARBA00012438"/>
    </source>
</evidence>
<evidence type="ECO:0000313" key="9">
    <source>
        <dbReference type="EMBL" id="VVD59157.1"/>
    </source>
</evidence>
<protein>
    <recommendedName>
        <fullName evidence="2">histidine kinase</fullName>
        <ecNumber evidence="2">2.7.13.3</ecNumber>
    </recommendedName>
</protein>
<keyword evidence="7" id="KW-1133">Transmembrane helix</keyword>